<comment type="subcellular location">
    <subcellularLocation>
        <location evidence="1 7">Cell membrane</location>
        <topology evidence="1 7">Multi-pass membrane protein</topology>
    </subcellularLocation>
</comment>
<dbReference type="CDD" id="cd06261">
    <property type="entry name" value="TM_PBP2"/>
    <property type="match status" value="1"/>
</dbReference>
<evidence type="ECO:0000256" key="2">
    <source>
        <dbReference type="ARBA" id="ARBA00022448"/>
    </source>
</evidence>
<feature type="domain" description="ABC transmembrane type-1" evidence="8">
    <location>
        <begin position="79"/>
        <end position="290"/>
    </location>
</feature>
<name>A0A1Y1RVR4_9SPIO</name>
<protein>
    <submittedName>
        <fullName evidence="9">Sugar ABC transporter permease</fullName>
    </submittedName>
</protein>
<dbReference type="RefSeq" id="WP_083052318.1">
    <property type="nucleotide sequence ID" value="NZ_MWQY01000020.1"/>
</dbReference>
<dbReference type="PROSITE" id="PS50928">
    <property type="entry name" value="ABC_TM1"/>
    <property type="match status" value="1"/>
</dbReference>
<keyword evidence="10" id="KW-1185">Reference proteome</keyword>
<feature type="transmembrane region" description="Helical" evidence="7">
    <location>
        <begin position="216"/>
        <end position="236"/>
    </location>
</feature>
<dbReference type="STRING" id="1963862.B4O97_15820"/>
<evidence type="ECO:0000256" key="6">
    <source>
        <dbReference type="ARBA" id="ARBA00023136"/>
    </source>
</evidence>
<evidence type="ECO:0000256" key="7">
    <source>
        <dbReference type="RuleBase" id="RU363032"/>
    </source>
</evidence>
<dbReference type="OrthoDB" id="9787541at2"/>
<feature type="transmembrane region" description="Helical" evidence="7">
    <location>
        <begin position="273"/>
        <end position="291"/>
    </location>
</feature>
<evidence type="ECO:0000256" key="5">
    <source>
        <dbReference type="ARBA" id="ARBA00022989"/>
    </source>
</evidence>
<accession>A0A1Y1RVR4</accession>
<feature type="transmembrane region" description="Helical" evidence="7">
    <location>
        <begin position="157"/>
        <end position="178"/>
    </location>
</feature>
<feature type="transmembrane region" description="Helical" evidence="7">
    <location>
        <begin position="20"/>
        <end position="42"/>
    </location>
</feature>
<dbReference type="Proteomes" id="UP000192343">
    <property type="component" value="Unassembled WGS sequence"/>
</dbReference>
<dbReference type="AlphaFoldDB" id="A0A1Y1RVR4"/>
<feature type="transmembrane region" description="Helical" evidence="7">
    <location>
        <begin position="116"/>
        <end position="137"/>
    </location>
</feature>
<proteinExistence type="inferred from homology"/>
<dbReference type="InterPro" id="IPR035906">
    <property type="entry name" value="MetI-like_sf"/>
</dbReference>
<keyword evidence="6 7" id="KW-0472">Membrane</keyword>
<organism evidence="9 10">
    <name type="scientific">Marispirochaeta aestuarii</name>
    <dbReference type="NCBI Taxonomy" id="1963862"/>
    <lineage>
        <taxon>Bacteria</taxon>
        <taxon>Pseudomonadati</taxon>
        <taxon>Spirochaetota</taxon>
        <taxon>Spirochaetia</taxon>
        <taxon>Spirochaetales</taxon>
        <taxon>Spirochaetaceae</taxon>
        <taxon>Marispirochaeta</taxon>
    </lineage>
</organism>
<evidence type="ECO:0000313" key="10">
    <source>
        <dbReference type="Proteomes" id="UP000192343"/>
    </source>
</evidence>
<feature type="transmembrane region" description="Helical" evidence="7">
    <location>
        <begin position="75"/>
        <end position="104"/>
    </location>
</feature>
<dbReference type="EMBL" id="MWQY01000020">
    <property type="protein sequence ID" value="ORC32761.1"/>
    <property type="molecule type" value="Genomic_DNA"/>
</dbReference>
<sequence>MNMQHTLQAKGLDLRQREIVLGWSLVLPSVLIILALILYPILYNIYLSFFDVEPLAANTYIGLENHKNVVLDPGFWNAIALTVIYVLFTTLGTTLMGLFVALVMNKEFPFRGLVRSLILFPYVAPVISVVFAWQFIFDPVNGIFMDLAYEKLGLFSSRFNLIGSPSTAVWVAVIFSIWKNFPFSYLMILSRLQAIDQNLYEAAEIDGASGWQKFRYITLPEVYFVMGAIVLLRMIWNFNKFEEIYLLTDNVRVLSVYTYFKAFVGTMELGQGASLAVIQFLLLIGFILFYVKRVLKW</sequence>
<reference evidence="9 10" key="1">
    <citation type="submission" date="2017-03" db="EMBL/GenBank/DDBJ databases">
        <title>Draft Genome sequence of Marispirochaeta sp. strain JC444.</title>
        <authorList>
            <person name="Shivani Y."/>
            <person name="Subhash Y."/>
            <person name="Sasikala C."/>
            <person name="Ramana C."/>
        </authorList>
    </citation>
    <scope>NUCLEOTIDE SEQUENCE [LARGE SCALE GENOMIC DNA]</scope>
    <source>
        <strain evidence="9 10">JC444</strain>
    </source>
</reference>
<evidence type="ECO:0000256" key="3">
    <source>
        <dbReference type="ARBA" id="ARBA00022475"/>
    </source>
</evidence>
<dbReference type="SUPFAM" id="SSF161098">
    <property type="entry name" value="MetI-like"/>
    <property type="match status" value="1"/>
</dbReference>
<keyword evidence="5 7" id="KW-1133">Transmembrane helix</keyword>
<dbReference type="InterPro" id="IPR050809">
    <property type="entry name" value="UgpAE/MalFG_permease"/>
</dbReference>
<comment type="similarity">
    <text evidence="7">Belongs to the binding-protein-dependent transport system permease family.</text>
</comment>
<dbReference type="Pfam" id="PF00528">
    <property type="entry name" value="BPD_transp_1"/>
    <property type="match status" value="1"/>
</dbReference>
<keyword evidence="2 7" id="KW-0813">Transport</keyword>
<dbReference type="InterPro" id="IPR000515">
    <property type="entry name" value="MetI-like"/>
</dbReference>
<evidence type="ECO:0000256" key="1">
    <source>
        <dbReference type="ARBA" id="ARBA00004651"/>
    </source>
</evidence>
<dbReference type="PANTHER" id="PTHR43227:SF7">
    <property type="entry name" value="ARABINOOLIGOSACCHARIDES TRANSPORT SYSTEM PERMEASE PROTEIN ARAP"/>
    <property type="match status" value="1"/>
</dbReference>
<dbReference type="Gene3D" id="1.10.3720.10">
    <property type="entry name" value="MetI-like"/>
    <property type="match status" value="1"/>
</dbReference>
<evidence type="ECO:0000313" key="9">
    <source>
        <dbReference type="EMBL" id="ORC32761.1"/>
    </source>
</evidence>
<dbReference type="GO" id="GO:0005886">
    <property type="term" value="C:plasma membrane"/>
    <property type="evidence" value="ECO:0007669"/>
    <property type="project" value="UniProtKB-SubCell"/>
</dbReference>
<gene>
    <name evidence="9" type="ORF">B4O97_15820</name>
</gene>
<dbReference type="GO" id="GO:0055085">
    <property type="term" value="P:transmembrane transport"/>
    <property type="evidence" value="ECO:0007669"/>
    <property type="project" value="InterPro"/>
</dbReference>
<dbReference type="PANTHER" id="PTHR43227">
    <property type="entry name" value="BLL4140 PROTEIN"/>
    <property type="match status" value="1"/>
</dbReference>
<keyword evidence="3" id="KW-1003">Cell membrane</keyword>
<keyword evidence="4 7" id="KW-0812">Transmembrane</keyword>
<comment type="caution">
    <text evidence="9">The sequence shown here is derived from an EMBL/GenBank/DDBJ whole genome shotgun (WGS) entry which is preliminary data.</text>
</comment>
<evidence type="ECO:0000256" key="4">
    <source>
        <dbReference type="ARBA" id="ARBA00022692"/>
    </source>
</evidence>
<evidence type="ECO:0000259" key="8">
    <source>
        <dbReference type="PROSITE" id="PS50928"/>
    </source>
</evidence>